<keyword evidence="2" id="KW-1185">Reference proteome</keyword>
<name>A0ACB7NTW3_9PEZI</name>
<gene>
    <name evidence="1" type="ORF">F5144DRAFT_607296</name>
</gene>
<reference evidence="1 2" key="1">
    <citation type="journal article" date="2021" name="Nat. Commun.">
        <title>Genetic determinants of endophytism in the Arabidopsis root mycobiome.</title>
        <authorList>
            <person name="Mesny F."/>
            <person name="Miyauchi S."/>
            <person name="Thiergart T."/>
            <person name="Pickel B."/>
            <person name="Atanasova L."/>
            <person name="Karlsson M."/>
            <person name="Huettel B."/>
            <person name="Barry K.W."/>
            <person name="Haridas S."/>
            <person name="Chen C."/>
            <person name="Bauer D."/>
            <person name="Andreopoulos W."/>
            <person name="Pangilinan J."/>
            <person name="LaButti K."/>
            <person name="Riley R."/>
            <person name="Lipzen A."/>
            <person name="Clum A."/>
            <person name="Drula E."/>
            <person name="Henrissat B."/>
            <person name="Kohler A."/>
            <person name="Grigoriev I.V."/>
            <person name="Martin F.M."/>
            <person name="Hacquard S."/>
        </authorList>
    </citation>
    <scope>NUCLEOTIDE SEQUENCE [LARGE SCALE GENOMIC DNA]</scope>
    <source>
        <strain evidence="1 2">MPI-SDFR-AT-0079</strain>
    </source>
</reference>
<sequence>MTSRSRRVYFEDEVRETETQTRRTRGNSQNRRRSLSADRVHSIYDDADMQGRERVVGREAYEQLLRENQYLTIELRDLESTRAWADQLRRENAELQRENRELRRSSDYTSDNNEARKDSKLRKKYAKLEVEASELRTKLAEWKSKAGNWRKLYEDVKTVYDETKRREEDAQRRIERMRQNIILVEAARDRLEQENATLRRGRELEERLRRRHY</sequence>
<evidence type="ECO:0000313" key="2">
    <source>
        <dbReference type="Proteomes" id="UP000724584"/>
    </source>
</evidence>
<proteinExistence type="predicted"/>
<dbReference type="Proteomes" id="UP000724584">
    <property type="component" value="Unassembled WGS sequence"/>
</dbReference>
<evidence type="ECO:0000313" key="1">
    <source>
        <dbReference type="EMBL" id="KAH6613388.1"/>
    </source>
</evidence>
<comment type="caution">
    <text evidence="1">The sequence shown here is derived from an EMBL/GenBank/DDBJ whole genome shotgun (WGS) entry which is preliminary data.</text>
</comment>
<organism evidence="1 2">
    <name type="scientific">Chaetomium tenue</name>
    <dbReference type="NCBI Taxonomy" id="1854479"/>
    <lineage>
        <taxon>Eukaryota</taxon>
        <taxon>Fungi</taxon>
        <taxon>Dikarya</taxon>
        <taxon>Ascomycota</taxon>
        <taxon>Pezizomycotina</taxon>
        <taxon>Sordariomycetes</taxon>
        <taxon>Sordariomycetidae</taxon>
        <taxon>Sordariales</taxon>
        <taxon>Chaetomiaceae</taxon>
        <taxon>Chaetomium</taxon>
    </lineage>
</organism>
<protein>
    <submittedName>
        <fullName evidence="1">Uncharacterized protein</fullName>
    </submittedName>
</protein>
<accession>A0ACB7NTW3</accession>
<dbReference type="EMBL" id="JAGIZQ010000008">
    <property type="protein sequence ID" value="KAH6613388.1"/>
    <property type="molecule type" value="Genomic_DNA"/>
</dbReference>